<evidence type="ECO:0000313" key="1">
    <source>
        <dbReference type="EMBL" id="CEN35142.1"/>
    </source>
</evidence>
<gene>
    <name evidence="1" type="ORF">CCYN74_110144</name>
</gene>
<evidence type="ECO:0000313" key="2">
    <source>
        <dbReference type="Proteomes" id="UP000038083"/>
    </source>
</evidence>
<accession>A0A0B7HB09</accession>
<protein>
    <submittedName>
        <fullName evidence="1">Uncharacterized protein</fullName>
    </submittedName>
</protein>
<dbReference type="Proteomes" id="UP000038083">
    <property type="component" value="Unassembled WGS sequence"/>
</dbReference>
<reference evidence="1 2" key="1">
    <citation type="submission" date="2015-01" db="EMBL/GenBank/DDBJ databases">
        <authorList>
            <person name="Xiang T."/>
            <person name="Song Y."/>
            <person name="Huang L."/>
            <person name="Wang B."/>
            <person name="Wu P."/>
        </authorList>
    </citation>
    <scope>NUCLEOTIDE SEQUENCE [LARGE SCALE GENOMIC DNA]</scope>
    <source>
        <strain evidence="1 2">Ccy74</strain>
    </source>
</reference>
<proteinExistence type="predicted"/>
<organism evidence="1 2">
    <name type="scientific">Capnocytophaga cynodegmi</name>
    <dbReference type="NCBI Taxonomy" id="28189"/>
    <lineage>
        <taxon>Bacteria</taxon>
        <taxon>Pseudomonadati</taxon>
        <taxon>Bacteroidota</taxon>
        <taxon>Flavobacteriia</taxon>
        <taxon>Flavobacteriales</taxon>
        <taxon>Flavobacteriaceae</taxon>
        <taxon>Capnocytophaga</taxon>
    </lineage>
</organism>
<dbReference type="AlphaFoldDB" id="A0A0B7HB09"/>
<dbReference type="EMBL" id="CDOG01000003">
    <property type="protein sequence ID" value="CEN35142.1"/>
    <property type="molecule type" value="Genomic_DNA"/>
</dbReference>
<sequence>MDNYYNLKEFLGFLETNTIKTKMVIISMRNCIKTTFKQKESLSE</sequence>
<name>A0A0B7HB09_9FLAO</name>